<feature type="transmembrane region" description="Helical" evidence="8">
    <location>
        <begin position="174"/>
        <end position="195"/>
    </location>
</feature>
<gene>
    <name evidence="11" type="ORF">IMZ08_03915</name>
</gene>
<keyword evidence="4 8" id="KW-0812">Transmembrane</keyword>
<feature type="domain" description="Tyrosine-protein kinase G-rich" evidence="10">
    <location>
        <begin position="142"/>
        <end position="195"/>
    </location>
</feature>
<comment type="subcellular location">
    <subcellularLocation>
        <location evidence="1">Cell membrane</location>
        <topology evidence="1">Multi-pass membrane protein</topology>
    </subcellularLocation>
</comment>
<sequence length="247" mass="27068">MEETITLRELFQTIKKHLWSITLITVIATATSGIVSYFFLTPIYQSSTQILVNQTKSDQQAYNYNEVQTNLQLVNTYNVIIKSPAILELVVRELDLDLTTEELNKQISVAAEKNSQVISISVQDSNPAQAAAIANTTASVFKSEIVKIMSVDNVSVLSEAVVKETPTPIKPRPALNMAIALVVGLMAGVGLAFLLEFLDNTIKTEQDIEKLLELPVLGAIAVIDHEKEEQASTAKRQSRVRGENVGA</sequence>
<dbReference type="Proteomes" id="UP001516662">
    <property type="component" value="Unassembled WGS sequence"/>
</dbReference>
<evidence type="ECO:0000256" key="2">
    <source>
        <dbReference type="ARBA" id="ARBA00006683"/>
    </source>
</evidence>
<comment type="similarity">
    <text evidence="2">Belongs to the CpsC/CapA family.</text>
</comment>
<feature type="domain" description="Polysaccharide chain length determinant N-terminal" evidence="9">
    <location>
        <begin position="3"/>
        <end position="94"/>
    </location>
</feature>
<accession>A0ABR9QFD9</accession>
<evidence type="ECO:0000256" key="3">
    <source>
        <dbReference type="ARBA" id="ARBA00022475"/>
    </source>
</evidence>
<dbReference type="InterPro" id="IPR032807">
    <property type="entry name" value="GNVR"/>
</dbReference>
<organism evidence="11 12">
    <name type="scientific">Litchfieldia luteola</name>
    <dbReference type="NCBI Taxonomy" id="682179"/>
    <lineage>
        <taxon>Bacteria</taxon>
        <taxon>Bacillati</taxon>
        <taxon>Bacillota</taxon>
        <taxon>Bacilli</taxon>
        <taxon>Bacillales</taxon>
        <taxon>Bacillaceae</taxon>
        <taxon>Litchfieldia</taxon>
    </lineage>
</organism>
<evidence type="ECO:0000313" key="11">
    <source>
        <dbReference type="EMBL" id="MBE4907204.1"/>
    </source>
</evidence>
<dbReference type="Pfam" id="PF13807">
    <property type="entry name" value="GNVR"/>
    <property type="match status" value="1"/>
</dbReference>
<dbReference type="Pfam" id="PF02706">
    <property type="entry name" value="Wzz"/>
    <property type="match status" value="1"/>
</dbReference>
<dbReference type="InterPro" id="IPR003856">
    <property type="entry name" value="LPS_length_determ_N"/>
</dbReference>
<keyword evidence="3" id="KW-1003">Cell membrane</keyword>
<proteinExistence type="inferred from homology"/>
<dbReference type="PANTHER" id="PTHR32309:SF13">
    <property type="entry name" value="FERRIC ENTEROBACTIN TRANSPORT PROTEIN FEPE"/>
    <property type="match status" value="1"/>
</dbReference>
<keyword evidence="5 8" id="KW-1133">Transmembrane helix</keyword>
<dbReference type="InterPro" id="IPR050445">
    <property type="entry name" value="Bact_polysacc_biosynth/exp"/>
</dbReference>
<keyword evidence="6 8" id="KW-0472">Membrane</keyword>
<comment type="caution">
    <text evidence="11">The sequence shown here is derived from an EMBL/GenBank/DDBJ whole genome shotgun (WGS) entry which is preliminary data.</text>
</comment>
<dbReference type="RefSeq" id="WP_193534677.1">
    <property type="nucleotide sequence ID" value="NZ_JADCLJ010000007.1"/>
</dbReference>
<name>A0ABR9QFD9_9BACI</name>
<feature type="region of interest" description="Disordered" evidence="7">
    <location>
        <begin position="228"/>
        <end position="247"/>
    </location>
</feature>
<evidence type="ECO:0000256" key="5">
    <source>
        <dbReference type="ARBA" id="ARBA00022989"/>
    </source>
</evidence>
<reference evidence="11 12" key="1">
    <citation type="submission" date="2020-10" db="EMBL/GenBank/DDBJ databases">
        <title>Bacillus sp. HD4P25, an endophyte from a halophyte.</title>
        <authorList>
            <person name="Sun J.-Q."/>
        </authorList>
    </citation>
    <scope>NUCLEOTIDE SEQUENCE [LARGE SCALE GENOMIC DNA]</scope>
    <source>
        <strain evidence="11 12">YIM 93174</strain>
    </source>
</reference>
<feature type="transmembrane region" description="Helical" evidence="8">
    <location>
        <begin position="18"/>
        <end position="40"/>
    </location>
</feature>
<evidence type="ECO:0000259" key="9">
    <source>
        <dbReference type="Pfam" id="PF02706"/>
    </source>
</evidence>
<evidence type="ECO:0000256" key="7">
    <source>
        <dbReference type="SAM" id="MobiDB-lite"/>
    </source>
</evidence>
<dbReference type="PANTHER" id="PTHR32309">
    <property type="entry name" value="TYROSINE-PROTEIN KINASE"/>
    <property type="match status" value="1"/>
</dbReference>
<dbReference type="EMBL" id="JADCLJ010000007">
    <property type="protein sequence ID" value="MBE4907204.1"/>
    <property type="molecule type" value="Genomic_DNA"/>
</dbReference>
<evidence type="ECO:0000259" key="10">
    <source>
        <dbReference type="Pfam" id="PF13807"/>
    </source>
</evidence>
<evidence type="ECO:0000256" key="1">
    <source>
        <dbReference type="ARBA" id="ARBA00004651"/>
    </source>
</evidence>
<evidence type="ECO:0000256" key="4">
    <source>
        <dbReference type="ARBA" id="ARBA00022692"/>
    </source>
</evidence>
<evidence type="ECO:0000256" key="8">
    <source>
        <dbReference type="SAM" id="Phobius"/>
    </source>
</evidence>
<evidence type="ECO:0000256" key="6">
    <source>
        <dbReference type="ARBA" id="ARBA00023136"/>
    </source>
</evidence>
<protein>
    <submittedName>
        <fullName evidence="11">Capsular biosynthesis protein</fullName>
    </submittedName>
</protein>
<evidence type="ECO:0000313" key="12">
    <source>
        <dbReference type="Proteomes" id="UP001516662"/>
    </source>
</evidence>
<keyword evidence="12" id="KW-1185">Reference proteome</keyword>